<proteinExistence type="predicted"/>
<evidence type="ECO:0000313" key="4">
    <source>
        <dbReference type="Proteomes" id="UP001301958"/>
    </source>
</evidence>
<evidence type="ECO:0000259" key="2">
    <source>
        <dbReference type="PROSITE" id="PS50157"/>
    </source>
</evidence>
<dbReference type="PROSITE" id="PS50157">
    <property type="entry name" value="ZINC_FINGER_C2H2_2"/>
    <property type="match status" value="1"/>
</dbReference>
<evidence type="ECO:0000256" key="1">
    <source>
        <dbReference type="PROSITE-ProRule" id="PRU00042"/>
    </source>
</evidence>
<sequence length="158" mass="17840">MLWRSLVAKADITVSKGGARFWTCCRYKQMDTNDTGPGQERVRIFCQIIDCYLGSQTTQLKHLIRSLENNKPDVSTPKGQSIVDGMAEKNKPIAVPFQDQEDTDLCPPAWTCLLCETSFVQRAGLTRHNQFQHYNNRGTFDQPLPCPRCGPKYTLNGA</sequence>
<dbReference type="EMBL" id="MU865602">
    <property type="protein sequence ID" value="KAK4220998.1"/>
    <property type="molecule type" value="Genomic_DNA"/>
</dbReference>
<accession>A0AAN6YKM0</accession>
<protein>
    <recommendedName>
        <fullName evidence="2">C2H2-type domain-containing protein</fullName>
    </recommendedName>
</protein>
<reference evidence="3" key="2">
    <citation type="submission" date="2023-05" db="EMBL/GenBank/DDBJ databases">
        <authorList>
            <consortium name="Lawrence Berkeley National Laboratory"/>
            <person name="Steindorff A."/>
            <person name="Hensen N."/>
            <person name="Bonometti L."/>
            <person name="Westerberg I."/>
            <person name="Brannstrom I.O."/>
            <person name="Guillou S."/>
            <person name="Cros-Aarteil S."/>
            <person name="Calhoun S."/>
            <person name="Haridas S."/>
            <person name="Kuo A."/>
            <person name="Mondo S."/>
            <person name="Pangilinan J."/>
            <person name="Riley R."/>
            <person name="Labutti K."/>
            <person name="Andreopoulos B."/>
            <person name="Lipzen A."/>
            <person name="Chen C."/>
            <person name="Yanf M."/>
            <person name="Daum C."/>
            <person name="Ng V."/>
            <person name="Clum A."/>
            <person name="Ohm R."/>
            <person name="Martin F."/>
            <person name="Silar P."/>
            <person name="Natvig D."/>
            <person name="Lalanne C."/>
            <person name="Gautier V."/>
            <person name="Ament-Velasquez S.L."/>
            <person name="Kruys A."/>
            <person name="Hutchinson M.I."/>
            <person name="Powell A.J."/>
            <person name="Barry K."/>
            <person name="Miller A.N."/>
            <person name="Grigoriev I.V."/>
            <person name="Debuchy R."/>
            <person name="Gladieux P."/>
            <person name="Thoren M.H."/>
            <person name="Johannesson H."/>
        </authorList>
    </citation>
    <scope>NUCLEOTIDE SEQUENCE</scope>
    <source>
        <strain evidence="3">CBS 990.96</strain>
    </source>
</reference>
<reference evidence="3" key="1">
    <citation type="journal article" date="2023" name="Mol. Phylogenet. Evol.">
        <title>Genome-scale phylogeny and comparative genomics of the fungal order Sordariales.</title>
        <authorList>
            <person name="Hensen N."/>
            <person name="Bonometti L."/>
            <person name="Westerberg I."/>
            <person name="Brannstrom I.O."/>
            <person name="Guillou S."/>
            <person name="Cros-Aarteil S."/>
            <person name="Calhoun S."/>
            <person name="Haridas S."/>
            <person name="Kuo A."/>
            <person name="Mondo S."/>
            <person name="Pangilinan J."/>
            <person name="Riley R."/>
            <person name="LaButti K."/>
            <person name="Andreopoulos B."/>
            <person name="Lipzen A."/>
            <person name="Chen C."/>
            <person name="Yan M."/>
            <person name="Daum C."/>
            <person name="Ng V."/>
            <person name="Clum A."/>
            <person name="Steindorff A."/>
            <person name="Ohm R.A."/>
            <person name="Martin F."/>
            <person name="Silar P."/>
            <person name="Natvig D.O."/>
            <person name="Lalanne C."/>
            <person name="Gautier V."/>
            <person name="Ament-Velasquez S.L."/>
            <person name="Kruys A."/>
            <person name="Hutchinson M.I."/>
            <person name="Powell A.J."/>
            <person name="Barry K."/>
            <person name="Miller A.N."/>
            <person name="Grigoriev I.V."/>
            <person name="Debuchy R."/>
            <person name="Gladieux P."/>
            <person name="Hiltunen Thoren M."/>
            <person name="Johannesson H."/>
        </authorList>
    </citation>
    <scope>NUCLEOTIDE SEQUENCE</scope>
    <source>
        <strain evidence="3">CBS 990.96</strain>
    </source>
</reference>
<feature type="domain" description="C2H2-type" evidence="2">
    <location>
        <begin position="110"/>
        <end position="138"/>
    </location>
</feature>
<organism evidence="3 4">
    <name type="scientific">Podospora fimiseda</name>
    <dbReference type="NCBI Taxonomy" id="252190"/>
    <lineage>
        <taxon>Eukaryota</taxon>
        <taxon>Fungi</taxon>
        <taxon>Dikarya</taxon>
        <taxon>Ascomycota</taxon>
        <taxon>Pezizomycotina</taxon>
        <taxon>Sordariomycetes</taxon>
        <taxon>Sordariomycetidae</taxon>
        <taxon>Sordariales</taxon>
        <taxon>Podosporaceae</taxon>
        <taxon>Podospora</taxon>
    </lineage>
</organism>
<dbReference type="GO" id="GO:0008270">
    <property type="term" value="F:zinc ion binding"/>
    <property type="evidence" value="ECO:0007669"/>
    <property type="project" value="UniProtKB-KW"/>
</dbReference>
<dbReference type="InterPro" id="IPR013087">
    <property type="entry name" value="Znf_C2H2_type"/>
</dbReference>
<dbReference type="AlphaFoldDB" id="A0AAN6YKM0"/>
<keyword evidence="1" id="KW-0479">Metal-binding</keyword>
<keyword evidence="4" id="KW-1185">Reference proteome</keyword>
<keyword evidence="1" id="KW-0863">Zinc-finger</keyword>
<evidence type="ECO:0000313" key="3">
    <source>
        <dbReference type="EMBL" id="KAK4220998.1"/>
    </source>
</evidence>
<name>A0AAN6YKM0_9PEZI</name>
<dbReference type="Proteomes" id="UP001301958">
    <property type="component" value="Unassembled WGS sequence"/>
</dbReference>
<keyword evidence="1" id="KW-0862">Zinc</keyword>
<gene>
    <name evidence="3" type="ORF">QBC38DRAFT_505273</name>
</gene>
<comment type="caution">
    <text evidence="3">The sequence shown here is derived from an EMBL/GenBank/DDBJ whole genome shotgun (WGS) entry which is preliminary data.</text>
</comment>
<dbReference type="PROSITE" id="PS00028">
    <property type="entry name" value="ZINC_FINGER_C2H2_1"/>
    <property type="match status" value="1"/>
</dbReference>